<comment type="caution">
    <text evidence="1">The sequence shown here is derived from an EMBL/GenBank/DDBJ whole genome shotgun (WGS) entry which is preliminary data.</text>
</comment>
<dbReference type="EMBL" id="FNEO01000001">
    <property type="protein sequence ID" value="SDI86551.1"/>
    <property type="molecule type" value="Genomic_DNA"/>
</dbReference>
<dbReference type="Proteomes" id="UP000182367">
    <property type="component" value="Unassembled WGS sequence"/>
</dbReference>
<dbReference type="EMBL" id="BJVF01000001">
    <property type="protein sequence ID" value="GEL09971.1"/>
    <property type="molecule type" value="Genomic_DNA"/>
</dbReference>
<evidence type="ECO:0000313" key="4">
    <source>
        <dbReference type="Proteomes" id="UP000321579"/>
    </source>
</evidence>
<keyword evidence="3" id="KW-1185">Reference proteome</keyword>
<reference evidence="1 4" key="2">
    <citation type="submission" date="2019-07" db="EMBL/GenBank/DDBJ databases">
        <title>Whole genome shotgun sequence of Flavobacterium glycines NBRC 105008.</title>
        <authorList>
            <person name="Hosoyama A."/>
            <person name="Uohara A."/>
            <person name="Ohji S."/>
            <person name="Ichikawa N."/>
        </authorList>
    </citation>
    <scope>NUCLEOTIDE SEQUENCE [LARGE SCALE GENOMIC DNA]</scope>
    <source>
        <strain evidence="1 4">NBRC 105008</strain>
    </source>
</reference>
<evidence type="ECO:0000313" key="3">
    <source>
        <dbReference type="Proteomes" id="UP000182367"/>
    </source>
</evidence>
<evidence type="ECO:0000313" key="1">
    <source>
        <dbReference type="EMBL" id="GEL09971.1"/>
    </source>
</evidence>
<name>A0A511CBD9_9FLAO</name>
<evidence type="ECO:0000313" key="2">
    <source>
        <dbReference type="EMBL" id="SDI86551.1"/>
    </source>
</evidence>
<dbReference type="Proteomes" id="UP000321579">
    <property type="component" value="Unassembled WGS sequence"/>
</dbReference>
<protein>
    <submittedName>
        <fullName evidence="1">Uncharacterized protein</fullName>
    </submittedName>
</protein>
<organism evidence="1 4">
    <name type="scientific">Flavobacterium glycines</name>
    <dbReference type="NCBI Taxonomy" id="551990"/>
    <lineage>
        <taxon>Bacteria</taxon>
        <taxon>Pseudomonadati</taxon>
        <taxon>Bacteroidota</taxon>
        <taxon>Flavobacteriia</taxon>
        <taxon>Flavobacteriales</taxon>
        <taxon>Flavobacteriaceae</taxon>
        <taxon>Flavobacterium</taxon>
    </lineage>
</organism>
<sequence length="69" mass="8406">MPYMVFLIQVFFSENKYSANYQDIKNENNDYNKIKQVTIFTYKTKLTPEYIVNREPIPVHFHDLKQPLF</sequence>
<proteinExistence type="predicted"/>
<dbReference type="AlphaFoldDB" id="A0A511CBD9"/>
<accession>A0A511CBD9</accession>
<gene>
    <name evidence="1" type="ORF">FGL01_07100</name>
    <name evidence="2" type="ORF">SAMN05192550_1011</name>
</gene>
<reference evidence="2 3" key="1">
    <citation type="submission" date="2016-10" db="EMBL/GenBank/DDBJ databases">
        <authorList>
            <person name="Varghese N."/>
            <person name="Submissions S."/>
        </authorList>
    </citation>
    <scope>NUCLEOTIDE SEQUENCE [LARGE SCALE GENOMIC DNA]</scope>
    <source>
        <strain evidence="2 3">Gm-149</strain>
    </source>
</reference>